<comment type="caution">
    <text evidence="3">The sequence shown here is derived from an EMBL/GenBank/DDBJ whole genome shotgun (WGS) entry which is preliminary data.</text>
</comment>
<evidence type="ECO:0000313" key="3">
    <source>
        <dbReference type="EMBL" id="KKL06614.1"/>
    </source>
</evidence>
<dbReference type="AlphaFoldDB" id="A0A0F9AAN0"/>
<dbReference type="InterPro" id="IPR036844">
    <property type="entry name" value="Hint_dom_sf"/>
</dbReference>
<feature type="domain" description="Hint" evidence="2">
    <location>
        <begin position="18"/>
        <end position="114"/>
    </location>
</feature>
<dbReference type="CDD" id="cd00081">
    <property type="entry name" value="Hint"/>
    <property type="match status" value="1"/>
</dbReference>
<evidence type="ECO:0000259" key="2">
    <source>
        <dbReference type="SMART" id="SM00306"/>
    </source>
</evidence>
<name>A0A0F9AAN0_9ZZZZ</name>
<dbReference type="PROSITE" id="PS50817">
    <property type="entry name" value="INTEIN_N_TER"/>
    <property type="match status" value="1"/>
</dbReference>
<feature type="compositionally biased region" description="Basic and acidic residues" evidence="1">
    <location>
        <begin position="448"/>
        <end position="458"/>
    </location>
</feature>
<sequence>NLQDAGFETGFTSMYWTYACLSEDTEVYTKDGWKQIKHLHKSNKDSILIYNEKEKKYKFESPSTWNSYSIKEDMFRIKSKDTDQLVSRNHRVYTKQGFRYAENLEEQEEVVYLSNLPTDICDIFSRNTQKTKDSRNVLCNELQTKSDYSENYSSQQGTQYRWAKLDRRTKRKTKESNDRQKELGLERWSNLQETKRKLCKPIYQIYKVSKKVFIYGKKRWLHNRTSIIGSLVDRQTIDKNGNSSSYRPQCREQRTKEFHAIQEQSRPQEIRSRTEYKTTLATVTKEHYEGTIACPTISTGCFVARRNGKIFLTGNSGFPKAGNVSKMMDKRLGAEREVVGEYEYPDGSKRKVRKSGSDKYAPLQGSYGLTVPATSQAKALDGSYLGFQPKPAVEIIIVCMKPLSEKSYIDQAIKNGKGISWFDDCRIPGKQGDGCWGKLTEAKDRAPFKSGVGKREEQVVNSQGRFP</sequence>
<dbReference type="GO" id="GO:0016539">
    <property type="term" value="P:intein-mediated protein splicing"/>
    <property type="evidence" value="ECO:0007669"/>
    <property type="project" value="InterPro"/>
</dbReference>
<dbReference type="SUPFAM" id="SSF51294">
    <property type="entry name" value="Hedgehog/intein (Hint) domain"/>
    <property type="match status" value="1"/>
</dbReference>
<evidence type="ECO:0000256" key="1">
    <source>
        <dbReference type="SAM" id="MobiDB-lite"/>
    </source>
</evidence>
<protein>
    <recommendedName>
        <fullName evidence="2">Hint domain-containing protein</fullName>
    </recommendedName>
</protein>
<dbReference type="InterPro" id="IPR003587">
    <property type="entry name" value="Hint_dom_N"/>
</dbReference>
<organism evidence="3">
    <name type="scientific">marine sediment metagenome</name>
    <dbReference type="NCBI Taxonomy" id="412755"/>
    <lineage>
        <taxon>unclassified sequences</taxon>
        <taxon>metagenomes</taxon>
        <taxon>ecological metagenomes</taxon>
    </lineage>
</organism>
<feature type="non-terminal residue" evidence="3">
    <location>
        <position position="1"/>
    </location>
</feature>
<feature type="region of interest" description="Disordered" evidence="1">
    <location>
        <begin position="448"/>
        <end position="467"/>
    </location>
</feature>
<reference evidence="3" key="1">
    <citation type="journal article" date="2015" name="Nature">
        <title>Complex archaea that bridge the gap between prokaryotes and eukaryotes.</title>
        <authorList>
            <person name="Spang A."/>
            <person name="Saw J.H."/>
            <person name="Jorgensen S.L."/>
            <person name="Zaremba-Niedzwiedzka K."/>
            <person name="Martijn J."/>
            <person name="Lind A.E."/>
            <person name="van Eijk R."/>
            <person name="Schleper C."/>
            <person name="Guy L."/>
            <person name="Ettema T.J."/>
        </authorList>
    </citation>
    <scope>NUCLEOTIDE SEQUENCE</scope>
</reference>
<proteinExistence type="predicted"/>
<accession>A0A0F9AAN0</accession>
<gene>
    <name evidence="3" type="ORF">LCGC14_2594270</name>
</gene>
<dbReference type="Gene3D" id="2.170.16.10">
    <property type="entry name" value="Hedgehog/Intein (Hint) domain"/>
    <property type="match status" value="1"/>
</dbReference>
<feature type="non-terminal residue" evidence="3">
    <location>
        <position position="467"/>
    </location>
</feature>
<dbReference type="EMBL" id="LAZR01043634">
    <property type="protein sequence ID" value="KKL06614.1"/>
    <property type="molecule type" value="Genomic_DNA"/>
</dbReference>
<dbReference type="InterPro" id="IPR006141">
    <property type="entry name" value="Intein_N"/>
</dbReference>
<dbReference type="SMART" id="SM00306">
    <property type="entry name" value="HintN"/>
    <property type="match status" value="1"/>
</dbReference>